<comment type="caution">
    <text evidence="1">The sequence shown here is derived from an EMBL/GenBank/DDBJ whole genome shotgun (WGS) entry which is preliminary data.</text>
</comment>
<sequence>METNKDLLLCENKYFIEKNKLENIVDFNKKIEPNKSKDLKLKTEMIYNPNVLNQVKSFLQQIKVNNPKCVNIEENEDDEDDEDEDEIVKQTNDDNRILNAHKKIQLNLLLYEQDSSSCSEDDEEDFDDVIIDKVNSSVQ</sequence>
<dbReference type="OMA" id="ADECYNI"/>
<keyword evidence="2" id="KW-1185">Reference proteome</keyword>
<dbReference type="Proteomes" id="UP001142055">
    <property type="component" value="Chromosome 1"/>
</dbReference>
<proteinExistence type="predicted"/>
<name>A0A9Q0MAL9_BLOTA</name>
<protein>
    <submittedName>
        <fullName evidence="1">Uncharacterized protein</fullName>
    </submittedName>
</protein>
<dbReference type="EMBL" id="JAPWDV010000001">
    <property type="protein sequence ID" value="KAJ6222345.1"/>
    <property type="molecule type" value="Genomic_DNA"/>
</dbReference>
<accession>A0A9Q0MAL9</accession>
<reference evidence="1" key="1">
    <citation type="submission" date="2022-12" db="EMBL/GenBank/DDBJ databases">
        <title>Genome assemblies of Blomia tropicalis.</title>
        <authorList>
            <person name="Cui Y."/>
        </authorList>
    </citation>
    <scope>NUCLEOTIDE SEQUENCE</scope>
    <source>
        <tissue evidence="1">Adult mites</tissue>
    </source>
</reference>
<evidence type="ECO:0000313" key="1">
    <source>
        <dbReference type="EMBL" id="KAJ6222345.1"/>
    </source>
</evidence>
<gene>
    <name evidence="1" type="ORF">RDWZM_000890</name>
</gene>
<evidence type="ECO:0000313" key="2">
    <source>
        <dbReference type="Proteomes" id="UP001142055"/>
    </source>
</evidence>
<dbReference type="AlphaFoldDB" id="A0A9Q0MAL9"/>
<organism evidence="1 2">
    <name type="scientific">Blomia tropicalis</name>
    <name type="common">Mite</name>
    <dbReference type="NCBI Taxonomy" id="40697"/>
    <lineage>
        <taxon>Eukaryota</taxon>
        <taxon>Metazoa</taxon>
        <taxon>Ecdysozoa</taxon>
        <taxon>Arthropoda</taxon>
        <taxon>Chelicerata</taxon>
        <taxon>Arachnida</taxon>
        <taxon>Acari</taxon>
        <taxon>Acariformes</taxon>
        <taxon>Sarcoptiformes</taxon>
        <taxon>Astigmata</taxon>
        <taxon>Glycyphagoidea</taxon>
        <taxon>Echimyopodidae</taxon>
        <taxon>Blomia</taxon>
    </lineage>
</organism>